<evidence type="ECO:0000313" key="2">
    <source>
        <dbReference type="Proteomes" id="UP000186817"/>
    </source>
</evidence>
<evidence type="ECO:0000313" key="1">
    <source>
        <dbReference type="EMBL" id="OLP84941.1"/>
    </source>
</evidence>
<keyword evidence="2" id="KW-1185">Reference proteome</keyword>
<dbReference type="EMBL" id="LSRX01001005">
    <property type="protein sequence ID" value="OLP84941.1"/>
    <property type="molecule type" value="Genomic_DNA"/>
</dbReference>
<dbReference type="Proteomes" id="UP000186817">
    <property type="component" value="Unassembled WGS sequence"/>
</dbReference>
<gene>
    <name evidence="1" type="ORF">AK812_SmicGene34135</name>
</gene>
<proteinExistence type="predicted"/>
<accession>A0A1Q9CPU2</accession>
<comment type="caution">
    <text evidence="1">The sequence shown here is derived from an EMBL/GenBank/DDBJ whole genome shotgun (WGS) entry which is preliminary data.</text>
</comment>
<organism evidence="1 2">
    <name type="scientific">Symbiodinium microadriaticum</name>
    <name type="common">Dinoflagellate</name>
    <name type="synonym">Zooxanthella microadriatica</name>
    <dbReference type="NCBI Taxonomy" id="2951"/>
    <lineage>
        <taxon>Eukaryota</taxon>
        <taxon>Sar</taxon>
        <taxon>Alveolata</taxon>
        <taxon>Dinophyceae</taxon>
        <taxon>Suessiales</taxon>
        <taxon>Symbiodiniaceae</taxon>
        <taxon>Symbiodinium</taxon>
    </lineage>
</organism>
<reference evidence="1 2" key="1">
    <citation type="submission" date="2016-02" db="EMBL/GenBank/DDBJ databases">
        <title>Genome analysis of coral dinoflagellate symbionts highlights evolutionary adaptations to a symbiotic lifestyle.</title>
        <authorList>
            <person name="Aranda M."/>
            <person name="Li Y."/>
            <person name="Liew Y.J."/>
            <person name="Baumgarten S."/>
            <person name="Simakov O."/>
            <person name="Wilson M."/>
            <person name="Piel J."/>
            <person name="Ashoor H."/>
            <person name="Bougouffa S."/>
            <person name="Bajic V.B."/>
            <person name="Ryu T."/>
            <person name="Ravasi T."/>
            <person name="Bayer T."/>
            <person name="Micklem G."/>
            <person name="Kim H."/>
            <person name="Bhak J."/>
            <person name="Lajeunesse T.C."/>
            <person name="Voolstra C.R."/>
        </authorList>
    </citation>
    <scope>NUCLEOTIDE SEQUENCE [LARGE SCALE GENOMIC DNA]</scope>
    <source>
        <strain evidence="1 2">CCMP2467</strain>
    </source>
</reference>
<protein>
    <submittedName>
        <fullName evidence="1">Uncharacterized protein</fullName>
    </submittedName>
</protein>
<name>A0A1Q9CPU2_SYMMI</name>
<dbReference type="AlphaFoldDB" id="A0A1Q9CPU2"/>
<sequence>MGLWELGPVELVEAAAPVLSGGCDFWMPLRRAEASELEREQRELEVEVAGAEGVFSLLRMRERLGWNEKLAPKQLITNVQASHFGPRTAWPNRLWTGVHIGQNAFGYRLLPIFQQHCSVKTALRTDAD</sequence>